<protein>
    <submittedName>
        <fullName evidence="2">Uncharacterized protein</fullName>
    </submittedName>
</protein>
<dbReference type="GO" id="GO:0070628">
    <property type="term" value="F:proteasome binding"/>
    <property type="evidence" value="ECO:0007669"/>
    <property type="project" value="InterPro"/>
</dbReference>
<comment type="caution">
    <text evidence="2">The sequence shown here is derived from an EMBL/GenBank/DDBJ whole genome shotgun (WGS) entry which is preliminary data.</text>
</comment>
<proteinExistence type="predicted"/>
<dbReference type="EMBL" id="LGSR01000020">
    <property type="protein sequence ID" value="KOS18702.1"/>
    <property type="molecule type" value="Genomic_DNA"/>
</dbReference>
<accession>A0A0M9VTE1</accession>
<dbReference type="OrthoDB" id="5415241at2759"/>
<dbReference type="Proteomes" id="UP000053831">
    <property type="component" value="Unassembled WGS sequence"/>
</dbReference>
<sequence length="343" mass="36046">MASSGGIWGPAALRLLRMAVANTSKVIRTKVAEATKPLQRELLQPAAAPIRHATTPSARQQCHRQPTTALLGLGNTDARWFASPGSVRNNINLVVRRCISSEAPTAAARLERSKLLPKSQTSQRVAQLTGKSPFASTLRPNLTGGVLPRTAGGYALGGGARYFSHTPAAPAQVVESVSQAVRAFFSSGRRIQYDGVGPRGQPQYRVVSALEDEAVRKLAGFPQFAPGAHVDFQLSPTITALGPLAAVVASGHLGFDDAGAATATAIPSLNTEGFLDVLSADFGRALKDLTAVYGDLLRLSALGDLPISLEGADVLRVRFPGVDRETVESLCEDIGIQRGIVGL</sequence>
<dbReference type="PANTHER" id="PTHR42342">
    <property type="entry name" value="STATIONARY PHASE PROTEIN 5"/>
    <property type="match status" value="1"/>
</dbReference>
<gene>
    <name evidence="2" type="ORF">ESCO_000964</name>
</gene>
<dbReference type="AlphaFoldDB" id="A0A0M9VTE1"/>
<evidence type="ECO:0000313" key="2">
    <source>
        <dbReference type="EMBL" id="KOS18702.1"/>
    </source>
</evidence>
<organism evidence="2 3">
    <name type="scientific">Escovopsis weberi</name>
    <dbReference type="NCBI Taxonomy" id="150374"/>
    <lineage>
        <taxon>Eukaryota</taxon>
        <taxon>Fungi</taxon>
        <taxon>Dikarya</taxon>
        <taxon>Ascomycota</taxon>
        <taxon>Pezizomycotina</taxon>
        <taxon>Sordariomycetes</taxon>
        <taxon>Hypocreomycetidae</taxon>
        <taxon>Hypocreales</taxon>
        <taxon>Hypocreaceae</taxon>
        <taxon>Escovopsis</taxon>
    </lineage>
</organism>
<name>A0A0M9VTE1_ESCWE</name>
<reference evidence="2 3" key="1">
    <citation type="submission" date="2015-07" db="EMBL/GenBank/DDBJ databases">
        <title>The genome of the fungus Escovopsis weberi, a specialized disease agent of ant agriculture.</title>
        <authorList>
            <person name="de Man T.J."/>
            <person name="Stajich J.E."/>
            <person name="Kubicek C.P."/>
            <person name="Chenthamara K."/>
            <person name="Atanasova L."/>
            <person name="Druzhinina I.S."/>
            <person name="Birnbaum S."/>
            <person name="Barribeau S.M."/>
            <person name="Teiling C."/>
            <person name="Suen G."/>
            <person name="Currie C."/>
            <person name="Gerardo N.M."/>
        </authorList>
    </citation>
    <scope>NUCLEOTIDE SEQUENCE [LARGE SCALE GENOMIC DNA]</scope>
</reference>
<evidence type="ECO:0000313" key="3">
    <source>
        <dbReference type="Proteomes" id="UP000053831"/>
    </source>
</evidence>
<feature type="compositionally biased region" description="Polar residues" evidence="1">
    <location>
        <begin position="118"/>
        <end position="140"/>
    </location>
</feature>
<keyword evidence="3" id="KW-1185">Reference proteome</keyword>
<dbReference type="GO" id="GO:0043248">
    <property type="term" value="P:proteasome assembly"/>
    <property type="evidence" value="ECO:0007669"/>
    <property type="project" value="TreeGrafter"/>
</dbReference>
<dbReference type="PANTHER" id="PTHR42342:SF1">
    <property type="entry name" value="STATIONARY PHASE PROTEIN 5"/>
    <property type="match status" value="1"/>
</dbReference>
<dbReference type="STRING" id="150374.A0A0M9VTE1"/>
<evidence type="ECO:0000256" key="1">
    <source>
        <dbReference type="SAM" id="MobiDB-lite"/>
    </source>
</evidence>
<dbReference type="InterPro" id="IPR038816">
    <property type="entry name" value="Stationary_phase_5"/>
</dbReference>
<feature type="region of interest" description="Disordered" evidence="1">
    <location>
        <begin position="114"/>
        <end position="142"/>
    </location>
</feature>